<comment type="caution">
    <text evidence="2">The sequence shown here is derived from an EMBL/GenBank/DDBJ whole genome shotgun (WGS) entry which is preliminary data.</text>
</comment>
<gene>
    <name evidence="2" type="ORF">GCM10023169_31630</name>
</gene>
<evidence type="ECO:0000313" key="3">
    <source>
        <dbReference type="Proteomes" id="UP001500622"/>
    </source>
</evidence>
<feature type="transmembrane region" description="Helical" evidence="1">
    <location>
        <begin position="109"/>
        <end position="129"/>
    </location>
</feature>
<sequence length="226" mass="24654">MRRSSQPLEDWARNARLSRPIRWGEVEAEVFARRPPRAPDETTADRVIRAIGLVLTAIVAIPLIGASVVGLVLVLAGADPVLLRIVFVMAAGVPVAMLLAWWEDRDRGLVKLLVAGGSGLVSLVAYLVMRSAPGDQGDVAAALLMILAAVTGAAAAAVMLVASKPPERELRRPRTVNPWIGMRYYAARKKVMAILVERRLTDLDEDEQQRVLEMPLGSWHELDRSA</sequence>
<name>A0ABP8LHE5_9MICO</name>
<accession>A0ABP8LHE5</accession>
<protein>
    <submittedName>
        <fullName evidence="2">Uncharacterized protein</fullName>
    </submittedName>
</protein>
<feature type="transmembrane region" description="Helical" evidence="1">
    <location>
        <begin position="81"/>
        <end position="102"/>
    </location>
</feature>
<keyword evidence="1" id="KW-0812">Transmembrane</keyword>
<keyword evidence="1" id="KW-0472">Membrane</keyword>
<dbReference type="RefSeq" id="WP_345217230.1">
    <property type="nucleotide sequence ID" value="NZ_BAABGN010000012.1"/>
</dbReference>
<proteinExistence type="predicted"/>
<feature type="transmembrane region" description="Helical" evidence="1">
    <location>
        <begin position="50"/>
        <end position="75"/>
    </location>
</feature>
<reference evidence="3" key="1">
    <citation type="journal article" date="2019" name="Int. J. Syst. Evol. Microbiol.">
        <title>The Global Catalogue of Microorganisms (GCM) 10K type strain sequencing project: providing services to taxonomists for standard genome sequencing and annotation.</title>
        <authorList>
            <consortium name="The Broad Institute Genomics Platform"/>
            <consortium name="The Broad Institute Genome Sequencing Center for Infectious Disease"/>
            <person name="Wu L."/>
            <person name="Ma J."/>
        </authorList>
    </citation>
    <scope>NUCLEOTIDE SEQUENCE [LARGE SCALE GENOMIC DNA]</scope>
    <source>
        <strain evidence="3">JCM 17810</strain>
    </source>
</reference>
<evidence type="ECO:0000256" key="1">
    <source>
        <dbReference type="SAM" id="Phobius"/>
    </source>
</evidence>
<keyword evidence="1" id="KW-1133">Transmembrane helix</keyword>
<evidence type="ECO:0000313" key="2">
    <source>
        <dbReference type="EMBL" id="GAA4429354.1"/>
    </source>
</evidence>
<feature type="transmembrane region" description="Helical" evidence="1">
    <location>
        <begin position="141"/>
        <end position="162"/>
    </location>
</feature>
<dbReference type="Proteomes" id="UP001500622">
    <property type="component" value="Unassembled WGS sequence"/>
</dbReference>
<dbReference type="EMBL" id="BAABGN010000012">
    <property type="protein sequence ID" value="GAA4429354.1"/>
    <property type="molecule type" value="Genomic_DNA"/>
</dbReference>
<organism evidence="2 3">
    <name type="scientific">Georgenia halophila</name>
    <dbReference type="NCBI Taxonomy" id="620889"/>
    <lineage>
        <taxon>Bacteria</taxon>
        <taxon>Bacillati</taxon>
        <taxon>Actinomycetota</taxon>
        <taxon>Actinomycetes</taxon>
        <taxon>Micrococcales</taxon>
        <taxon>Bogoriellaceae</taxon>
        <taxon>Georgenia</taxon>
    </lineage>
</organism>
<keyword evidence="3" id="KW-1185">Reference proteome</keyword>